<gene>
    <name evidence="1" type="ORF">Mettu_0203</name>
</gene>
<dbReference type="HOGENOM" id="CLU_2409908_0_0_6"/>
<dbReference type="Proteomes" id="UP000004664">
    <property type="component" value="Unassembled WGS sequence"/>
</dbReference>
<keyword evidence="2" id="KW-1185">Reference proteome</keyword>
<dbReference type="STRING" id="697282.Mettu_0203"/>
<evidence type="ECO:0000313" key="1">
    <source>
        <dbReference type="EMBL" id="EGW21444.1"/>
    </source>
</evidence>
<dbReference type="EMBL" id="JH109152">
    <property type="protein sequence ID" value="EGW21444.1"/>
    <property type="molecule type" value="Genomic_DNA"/>
</dbReference>
<accession>G3ITW1</accession>
<dbReference type="OrthoDB" id="6043651at2"/>
<proteinExistence type="predicted"/>
<organism evidence="1 2">
    <name type="scientific">Methylobacter tundripaludum (strain ATCC BAA-1195 / DSM 17260 / SV96)</name>
    <dbReference type="NCBI Taxonomy" id="697282"/>
    <lineage>
        <taxon>Bacteria</taxon>
        <taxon>Pseudomonadati</taxon>
        <taxon>Pseudomonadota</taxon>
        <taxon>Gammaproteobacteria</taxon>
        <taxon>Methylococcales</taxon>
        <taxon>Methylococcaceae</taxon>
        <taxon>Methylobacter</taxon>
    </lineage>
</organism>
<sequence>MHDWTLVSILVDWIKGIVTITFKNYKSNQVILIADGLVNLHIPKREEWGESVSINEVTGPILLSNGNYHLKLEIQSGDKIELEAKFIKMPEA</sequence>
<name>G3ITW1_METTV</name>
<dbReference type="eggNOG" id="ENOG50338TB">
    <property type="taxonomic scope" value="Bacteria"/>
</dbReference>
<evidence type="ECO:0000313" key="2">
    <source>
        <dbReference type="Proteomes" id="UP000004664"/>
    </source>
</evidence>
<reference evidence="1 2" key="1">
    <citation type="submission" date="2011-06" db="EMBL/GenBank/DDBJ databases">
        <title>Genomic sequence of Methylobacter tundripaludum SV96.</title>
        <authorList>
            <consortium name="US DOE Joint Genome Institute"/>
            <person name="Lucas S."/>
            <person name="Han J."/>
            <person name="Lapidus A."/>
            <person name="Cheng J.-F."/>
            <person name="Goodwin L."/>
            <person name="Pitluck S."/>
            <person name="Held B."/>
            <person name="Detter J.C."/>
            <person name="Han C."/>
            <person name="Tapia R."/>
            <person name="Land M."/>
            <person name="Hauser L."/>
            <person name="Kyrpides N."/>
            <person name="Ivanova N."/>
            <person name="Ovchinnikova G."/>
            <person name="Pagani I."/>
            <person name="Klotz M.G."/>
            <person name="Dispirito A.A."/>
            <person name="Murrell J.C."/>
            <person name="Dunfield P."/>
            <person name="Kalyuzhnaya M.G."/>
            <person name="Svenning M."/>
            <person name="Trotsenko Y.A."/>
            <person name="Stein L.Y."/>
            <person name="Woyke T."/>
        </authorList>
    </citation>
    <scope>NUCLEOTIDE SEQUENCE [LARGE SCALE GENOMIC DNA]</scope>
    <source>
        <strain evidence="2">ATCC BAA-1195 / DSM 17260 / SV96</strain>
    </source>
</reference>
<dbReference type="RefSeq" id="WP_006889426.1">
    <property type="nucleotide sequence ID" value="NZ_JH109152.1"/>
</dbReference>
<dbReference type="AlphaFoldDB" id="G3ITW1"/>
<protein>
    <submittedName>
        <fullName evidence="1">Uncharacterized protein</fullName>
    </submittedName>
</protein>